<sequence>MFSKLIYLFILRLQMREILENNSKFRRVVYSKLDANIVPSHKELLMMVRVVCKNAVEKLVNHHVYPTFEEKKELAIRIIDTFPLLKNTKVAENAPDYSYFFWKNGGKNPGVEHTGLIQSHLRNACKNILPENKKFVHKRKLNTVTNVSPETIEKAQAIGCVDPVPVNFHAIMKGMAEAHDLLLMLLREKKRVHDILSIFPHFKTFNGVMVSIYLRICILMFVNAIQNSQIQKAYERMNPNYNKSSHIKQFLSRGLMLEDDNFNGVHDDHLRGCLRIFLVLGQRGTSKTIGIESLPVEEQLVAPLVRWIPKHDTSLAEQLAKYVGINLVQKVQPHIITDGEHYYIYLQGEILDCGKSSLQAIDVFFKSFCVFGVAVPAAVRKVIELFEVVAYKTKSNGSTQGVNHLAVKFSKSLSAEASDTDSD</sequence>
<proteinExistence type="predicted"/>
<keyword evidence="2" id="KW-1185">Reference proteome</keyword>
<evidence type="ECO:0000313" key="1">
    <source>
        <dbReference type="EnsemblMetazoa" id="AALFPA23_018711.P27482"/>
    </source>
</evidence>
<organism evidence="1 2">
    <name type="scientific">Aedes albopictus</name>
    <name type="common">Asian tiger mosquito</name>
    <name type="synonym">Stegomyia albopicta</name>
    <dbReference type="NCBI Taxonomy" id="7160"/>
    <lineage>
        <taxon>Eukaryota</taxon>
        <taxon>Metazoa</taxon>
        <taxon>Ecdysozoa</taxon>
        <taxon>Arthropoda</taxon>
        <taxon>Hexapoda</taxon>
        <taxon>Insecta</taxon>
        <taxon>Pterygota</taxon>
        <taxon>Neoptera</taxon>
        <taxon>Endopterygota</taxon>
        <taxon>Diptera</taxon>
        <taxon>Nematocera</taxon>
        <taxon>Culicoidea</taxon>
        <taxon>Culicidae</taxon>
        <taxon>Culicinae</taxon>
        <taxon>Aedini</taxon>
        <taxon>Aedes</taxon>
        <taxon>Stegomyia</taxon>
    </lineage>
</organism>
<accession>A0ABM1ZI36</accession>
<dbReference type="RefSeq" id="XP_062716798.1">
    <property type="nucleotide sequence ID" value="XM_062860814.1"/>
</dbReference>
<dbReference type="Proteomes" id="UP000069940">
    <property type="component" value="Unassembled WGS sequence"/>
</dbReference>
<protein>
    <recommendedName>
        <fullName evidence="3">Secreted protein</fullName>
    </recommendedName>
</protein>
<evidence type="ECO:0008006" key="3">
    <source>
        <dbReference type="Google" id="ProtNLM"/>
    </source>
</evidence>
<dbReference type="GeneID" id="109622851"/>
<dbReference type="EnsemblMetazoa" id="AALFPA23_018711.R27482">
    <property type="protein sequence ID" value="AALFPA23_018711.P27482"/>
    <property type="gene ID" value="AALFPA23_018711"/>
</dbReference>
<reference evidence="1" key="2">
    <citation type="submission" date="2025-05" db="UniProtKB">
        <authorList>
            <consortium name="EnsemblMetazoa"/>
        </authorList>
    </citation>
    <scope>IDENTIFICATION</scope>
    <source>
        <strain evidence="1">Foshan</strain>
    </source>
</reference>
<name>A0ABM1ZI36_AEDAL</name>
<evidence type="ECO:0000313" key="2">
    <source>
        <dbReference type="Proteomes" id="UP000069940"/>
    </source>
</evidence>
<reference evidence="2" key="1">
    <citation type="journal article" date="2015" name="Proc. Natl. Acad. Sci. U.S.A.">
        <title>Genome sequence of the Asian Tiger mosquito, Aedes albopictus, reveals insights into its biology, genetics, and evolution.</title>
        <authorList>
            <person name="Chen X.G."/>
            <person name="Jiang X."/>
            <person name="Gu J."/>
            <person name="Xu M."/>
            <person name="Wu Y."/>
            <person name="Deng Y."/>
            <person name="Zhang C."/>
            <person name="Bonizzoni M."/>
            <person name="Dermauw W."/>
            <person name="Vontas J."/>
            <person name="Armbruster P."/>
            <person name="Huang X."/>
            <person name="Yang Y."/>
            <person name="Zhang H."/>
            <person name="He W."/>
            <person name="Peng H."/>
            <person name="Liu Y."/>
            <person name="Wu K."/>
            <person name="Chen J."/>
            <person name="Lirakis M."/>
            <person name="Topalis P."/>
            <person name="Van Leeuwen T."/>
            <person name="Hall A.B."/>
            <person name="Jiang X."/>
            <person name="Thorpe C."/>
            <person name="Mueller R.L."/>
            <person name="Sun C."/>
            <person name="Waterhouse R.M."/>
            <person name="Yan G."/>
            <person name="Tu Z.J."/>
            <person name="Fang X."/>
            <person name="James A.A."/>
        </authorList>
    </citation>
    <scope>NUCLEOTIDE SEQUENCE [LARGE SCALE GENOMIC DNA]</scope>
    <source>
        <strain evidence="2">Foshan</strain>
    </source>
</reference>